<dbReference type="EMBL" id="KB469301">
    <property type="protein sequence ID" value="EPQ56050.1"/>
    <property type="molecule type" value="Genomic_DNA"/>
</dbReference>
<dbReference type="AlphaFoldDB" id="S7RNJ1"/>
<dbReference type="Pfam" id="PF13245">
    <property type="entry name" value="AAA_19"/>
    <property type="match status" value="1"/>
</dbReference>
<dbReference type="PANTHER" id="PTHR47642">
    <property type="entry name" value="ATP-DEPENDENT DNA HELICASE"/>
    <property type="match status" value="1"/>
</dbReference>
<dbReference type="InterPro" id="IPR027417">
    <property type="entry name" value="P-loop_NTPase"/>
</dbReference>
<proteinExistence type="predicted"/>
<accession>S7RNJ1</accession>
<dbReference type="eggNOG" id="KOG0987">
    <property type="taxonomic scope" value="Eukaryota"/>
</dbReference>
<evidence type="ECO:0000313" key="2">
    <source>
        <dbReference type="Proteomes" id="UP000030669"/>
    </source>
</evidence>
<dbReference type="GeneID" id="19303025"/>
<dbReference type="OMA" id="RFICMAR"/>
<sequence>IAQFSLSPEQERAFRIVANHASSPQSEQLNMYLGGMAGMGRPQVIKALMEFFKVRNESHRFIVLAPTGSAAAIVGGSTYHSALGVSDKYAHMNNSSSSKAQIQARLHGIEYIFIDELFMISCHDLYKIFSQLC</sequence>
<name>S7RNJ1_GLOTA</name>
<feature type="non-terminal residue" evidence="1">
    <location>
        <position position="1"/>
    </location>
</feature>
<keyword evidence="2" id="KW-1185">Reference proteome</keyword>
<feature type="non-terminal residue" evidence="1">
    <location>
        <position position="133"/>
    </location>
</feature>
<evidence type="ECO:0000313" key="1">
    <source>
        <dbReference type="EMBL" id="EPQ56050.1"/>
    </source>
</evidence>
<dbReference type="OrthoDB" id="432234at2759"/>
<dbReference type="Proteomes" id="UP000030669">
    <property type="component" value="Unassembled WGS sequence"/>
</dbReference>
<dbReference type="RefSeq" id="XP_007865476.1">
    <property type="nucleotide sequence ID" value="XM_007867285.1"/>
</dbReference>
<dbReference type="PANTHER" id="PTHR47642:SF5">
    <property type="entry name" value="ATP-DEPENDENT DNA HELICASE"/>
    <property type="match status" value="1"/>
</dbReference>
<dbReference type="HOGENOM" id="CLU_001613_2_0_1"/>
<dbReference type="Gene3D" id="3.40.50.300">
    <property type="entry name" value="P-loop containing nucleotide triphosphate hydrolases"/>
    <property type="match status" value="1"/>
</dbReference>
<protein>
    <submittedName>
        <fullName evidence="1">Uncharacterized protein</fullName>
    </submittedName>
</protein>
<dbReference type="STRING" id="670483.S7RNJ1"/>
<gene>
    <name evidence="1" type="ORF">GLOTRDRAFT_13439</name>
</gene>
<dbReference type="SUPFAM" id="SSF52540">
    <property type="entry name" value="P-loop containing nucleoside triphosphate hydrolases"/>
    <property type="match status" value="1"/>
</dbReference>
<organism evidence="1 2">
    <name type="scientific">Gloeophyllum trabeum (strain ATCC 11539 / FP-39264 / Madison 617)</name>
    <name type="common">Brown rot fungus</name>
    <dbReference type="NCBI Taxonomy" id="670483"/>
    <lineage>
        <taxon>Eukaryota</taxon>
        <taxon>Fungi</taxon>
        <taxon>Dikarya</taxon>
        <taxon>Basidiomycota</taxon>
        <taxon>Agaricomycotina</taxon>
        <taxon>Agaricomycetes</taxon>
        <taxon>Gloeophyllales</taxon>
        <taxon>Gloeophyllaceae</taxon>
        <taxon>Gloeophyllum</taxon>
    </lineage>
</organism>
<reference evidence="1 2" key="1">
    <citation type="journal article" date="2012" name="Science">
        <title>The Paleozoic origin of enzymatic lignin decomposition reconstructed from 31 fungal genomes.</title>
        <authorList>
            <person name="Floudas D."/>
            <person name="Binder M."/>
            <person name="Riley R."/>
            <person name="Barry K."/>
            <person name="Blanchette R.A."/>
            <person name="Henrissat B."/>
            <person name="Martinez A.T."/>
            <person name="Otillar R."/>
            <person name="Spatafora J.W."/>
            <person name="Yadav J.S."/>
            <person name="Aerts A."/>
            <person name="Benoit I."/>
            <person name="Boyd A."/>
            <person name="Carlson A."/>
            <person name="Copeland A."/>
            <person name="Coutinho P.M."/>
            <person name="de Vries R.P."/>
            <person name="Ferreira P."/>
            <person name="Findley K."/>
            <person name="Foster B."/>
            <person name="Gaskell J."/>
            <person name="Glotzer D."/>
            <person name="Gorecki P."/>
            <person name="Heitman J."/>
            <person name="Hesse C."/>
            <person name="Hori C."/>
            <person name="Igarashi K."/>
            <person name="Jurgens J.A."/>
            <person name="Kallen N."/>
            <person name="Kersten P."/>
            <person name="Kohler A."/>
            <person name="Kuees U."/>
            <person name="Kumar T.K.A."/>
            <person name="Kuo A."/>
            <person name="LaButti K."/>
            <person name="Larrondo L.F."/>
            <person name="Lindquist E."/>
            <person name="Ling A."/>
            <person name="Lombard V."/>
            <person name="Lucas S."/>
            <person name="Lundell T."/>
            <person name="Martin R."/>
            <person name="McLaughlin D.J."/>
            <person name="Morgenstern I."/>
            <person name="Morin E."/>
            <person name="Murat C."/>
            <person name="Nagy L.G."/>
            <person name="Nolan M."/>
            <person name="Ohm R.A."/>
            <person name="Patyshakuliyeva A."/>
            <person name="Rokas A."/>
            <person name="Ruiz-Duenas F.J."/>
            <person name="Sabat G."/>
            <person name="Salamov A."/>
            <person name="Samejima M."/>
            <person name="Schmutz J."/>
            <person name="Slot J.C."/>
            <person name="St John F."/>
            <person name="Stenlid J."/>
            <person name="Sun H."/>
            <person name="Sun S."/>
            <person name="Syed K."/>
            <person name="Tsang A."/>
            <person name="Wiebenga A."/>
            <person name="Young D."/>
            <person name="Pisabarro A."/>
            <person name="Eastwood D.C."/>
            <person name="Martin F."/>
            <person name="Cullen D."/>
            <person name="Grigoriev I.V."/>
            <person name="Hibbett D.S."/>
        </authorList>
    </citation>
    <scope>NUCLEOTIDE SEQUENCE [LARGE SCALE GENOMIC DNA]</scope>
    <source>
        <strain evidence="1 2">ATCC 11539</strain>
    </source>
</reference>
<dbReference type="InterPro" id="IPR051055">
    <property type="entry name" value="PIF1_helicase"/>
</dbReference>
<dbReference type="KEGG" id="gtr:GLOTRDRAFT_13439"/>